<dbReference type="InterPro" id="IPR002048">
    <property type="entry name" value="EF_hand_dom"/>
</dbReference>
<keyword evidence="6" id="KW-0106">Calcium</keyword>
<proteinExistence type="predicted"/>
<evidence type="ECO:0000256" key="2">
    <source>
        <dbReference type="ARBA" id="ARBA00004496"/>
    </source>
</evidence>
<dbReference type="GO" id="GO:0012505">
    <property type="term" value="C:endomembrane system"/>
    <property type="evidence" value="ECO:0007669"/>
    <property type="project" value="UniProtKB-SubCell"/>
</dbReference>
<dbReference type="PANTHER" id="PTHR46735">
    <property type="entry name" value="CALPAIN, SMALL SUBUNIT 1 A-RELATED"/>
    <property type="match status" value="1"/>
</dbReference>
<dbReference type="PROSITE" id="PS50222">
    <property type="entry name" value="EF_HAND_2"/>
    <property type="match status" value="1"/>
</dbReference>
<dbReference type="Pfam" id="PF13405">
    <property type="entry name" value="EF-hand_6"/>
    <property type="match status" value="1"/>
</dbReference>
<dbReference type="SUPFAM" id="SSF47473">
    <property type="entry name" value="EF-hand"/>
    <property type="match status" value="1"/>
</dbReference>
<protein>
    <recommendedName>
        <fullName evidence="8">EF-hand domain-containing protein</fullName>
    </recommendedName>
</protein>
<reference evidence="9" key="1">
    <citation type="journal article" date="2023" name="IScience">
        <title>Live-bearing cockroach genome reveals convergent evolutionary mechanisms linked to viviparity in insects and beyond.</title>
        <authorList>
            <person name="Fouks B."/>
            <person name="Harrison M.C."/>
            <person name="Mikhailova A.A."/>
            <person name="Marchal E."/>
            <person name="English S."/>
            <person name="Carruthers M."/>
            <person name="Jennings E.C."/>
            <person name="Chiamaka E.L."/>
            <person name="Frigard R.A."/>
            <person name="Pippel M."/>
            <person name="Attardo G.M."/>
            <person name="Benoit J.B."/>
            <person name="Bornberg-Bauer E."/>
            <person name="Tobe S.S."/>
        </authorList>
    </citation>
    <scope>NUCLEOTIDE SEQUENCE</scope>
    <source>
        <strain evidence="9">Stay&amp;Tobe</strain>
    </source>
</reference>
<keyword evidence="7" id="KW-0472">Membrane</keyword>
<name>A0AAD8EQN7_DIPPU</name>
<accession>A0AAD8EQN7</accession>
<keyword evidence="4" id="KW-0479">Metal-binding</keyword>
<keyword evidence="5" id="KW-0677">Repeat</keyword>
<dbReference type="InterPro" id="IPR018247">
    <property type="entry name" value="EF_Hand_1_Ca_BS"/>
</dbReference>
<sequence length="135" mass="15634">TKNAGFSKDVCRSMVAMMDVDRSGKLGFEEFKALWIDIRQWKAVFKLYDKDGSGCLSPFELRQALNSAGYRLNHHILNILAHRYSSKNGLISFDDYMMCAVRLKAMIDMFKERDPDNSNTATFTLEEWVERTLYS</sequence>
<reference evidence="9" key="2">
    <citation type="submission" date="2023-05" db="EMBL/GenBank/DDBJ databases">
        <authorList>
            <person name="Fouks B."/>
        </authorList>
    </citation>
    <scope>NUCLEOTIDE SEQUENCE</scope>
    <source>
        <strain evidence="9">Stay&amp;Tobe</strain>
        <tissue evidence="9">Testes</tissue>
    </source>
</reference>
<gene>
    <name evidence="9" type="ORF">L9F63_026593</name>
</gene>
<keyword evidence="10" id="KW-1185">Reference proteome</keyword>
<feature type="domain" description="EF-hand" evidence="8">
    <location>
        <begin position="36"/>
        <end position="71"/>
    </location>
</feature>
<dbReference type="Gene3D" id="1.10.238.10">
    <property type="entry name" value="EF-hand"/>
    <property type="match status" value="1"/>
</dbReference>
<dbReference type="InterPro" id="IPR011992">
    <property type="entry name" value="EF-hand-dom_pair"/>
</dbReference>
<organism evidence="9 10">
    <name type="scientific">Diploptera punctata</name>
    <name type="common">Pacific beetle cockroach</name>
    <dbReference type="NCBI Taxonomy" id="6984"/>
    <lineage>
        <taxon>Eukaryota</taxon>
        <taxon>Metazoa</taxon>
        <taxon>Ecdysozoa</taxon>
        <taxon>Arthropoda</taxon>
        <taxon>Hexapoda</taxon>
        <taxon>Insecta</taxon>
        <taxon>Pterygota</taxon>
        <taxon>Neoptera</taxon>
        <taxon>Polyneoptera</taxon>
        <taxon>Dictyoptera</taxon>
        <taxon>Blattodea</taxon>
        <taxon>Blaberoidea</taxon>
        <taxon>Blaberidae</taxon>
        <taxon>Diplopterinae</taxon>
        <taxon>Diploptera</taxon>
    </lineage>
</organism>
<evidence type="ECO:0000313" key="9">
    <source>
        <dbReference type="EMBL" id="KAJ9598871.1"/>
    </source>
</evidence>
<feature type="non-terminal residue" evidence="9">
    <location>
        <position position="135"/>
    </location>
</feature>
<evidence type="ECO:0000256" key="4">
    <source>
        <dbReference type="ARBA" id="ARBA00022723"/>
    </source>
</evidence>
<dbReference type="AlphaFoldDB" id="A0AAD8EQN7"/>
<keyword evidence="3" id="KW-0963">Cytoplasm</keyword>
<evidence type="ECO:0000256" key="1">
    <source>
        <dbReference type="ARBA" id="ARBA00004308"/>
    </source>
</evidence>
<dbReference type="CDD" id="cd16196">
    <property type="entry name" value="EFh_PEF_CalpA_B"/>
    <property type="match status" value="1"/>
</dbReference>
<evidence type="ECO:0000256" key="3">
    <source>
        <dbReference type="ARBA" id="ARBA00022490"/>
    </source>
</evidence>
<evidence type="ECO:0000256" key="6">
    <source>
        <dbReference type="ARBA" id="ARBA00022837"/>
    </source>
</evidence>
<dbReference type="EMBL" id="JASPKZ010000926">
    <property type="protein sequence ID" value="KAJ9598871.1"/>
    <property type="molecule type" value="Genomic_DNA"/>
</dbReference>
<dbReference type="SMART" id="SM00054">
    <property type="entry name" value="EFh"/>
    <property type="match status" value="2"/>
</dbReference>
<dbReference type="PANTHER" id="PTHR46735:SF3">
    <property type="entry name" value="CALPAIN SMALL SUBUNIT 1-RELATED"/>
    <property type="match status" value="1"/>
</dbReference>
<dbReference type="Proteomes" id="UP001233999">
    <property type="component" value="Unassembled WGS sequence"/>
</dbReference>
<dbReference type="PROSITE" id="PS00018">
    <property type="entry name" value="EF_HAND_1"/>
    <property type="match status" value="1"/>
</dbReference>
<evidence type="ECO:0000256" key="7">
    <source>
        <dbReference type="ARBA" id="ARBA00023136"/>
    </source>
</evidence>
<evidence type="ECO:0000313" key="10">
    <source>
        <dbReference type="Proteomes" id="UP001233999"/>
    </source>
</evidence>
<comment type="subcellular location">
    <subcellularLocation>
        <location evidence="2">Cytoplasm</location>
    </subcellularLocation>
    <subcellularLocation>
        <location evidence="1">Endomembrane system</location>
    </subcellularLocation>
</comment>
<comment type="caution">
    <text evidence="9">The sequence shown here is derived from an EMBL/GenBank/DDBJ whole genome shotgun (WGS) entry which is preliminary data.</text>
</comment>
<dbReference type="Pfam" id="PF13833">
    <property type="entry name" value="EF-hand_8"/>
    <property type="match status" value="1"/>
</dbReference>
<dbReference type="GO" id="GO:0005737">
    <property type="term" value="C:cytoplasm"/>
    <property type="evidence" value="ECO:0007669"/>
    <property type="project" value="UniProtKB-SubCell"/>
</dbReference>
<dbReference type="GO" id="GO:0005509">
    <property type="term" value="F:calcium ion binding"/>
    <property type="evidence" value="ECO:0007669"/>
    <property type="project" value="InterPro"/>
</dbReference>
<evidence type="ECO:0000259" key="8">
    <source>
        <dbReference type="PROSITE" id="PS50222"/>
    </source>
</evidence>
<evidence type="ECO:0000256" key="5">
    <source>
        <dbReference type="ARBA" id="ARBA00022737"/>
    </source>
</evidence>